<evidence type="ECO:0000256" key="5">
    <source>
        <dbReference type="ARBA" id="ARBA00022692"/>
    </source>
</evidence>
<feature type="transmembrane region" description="Helical" evidence="9">
    <location>
        <begin position="43"/>
        <end position="65"/>
    </location>
</feature>
<evidence type="ECO:0000256" key="8">
    <source>
        <dbReference type="ARBA" id="ARBA00023136"/>
    </source>
</evidence>
<geneLocation type="plasmid" evidence="12">
    <name>pat</name>
</geneLocation>
<dbReference type="SUPFAM" id="SSF161098">
    <property type="entry name" value="MetI-like"/>
    <property type="match status" value="1"/>
</dbReference>
<keyword evidence="11" id="KW-0614">Plasmid</keyword>
<dbReference type="InterPro" id="IPR043429">
    <property type="entry name" value="ArtM/GltK/GlnP/TcyL/YhdX-like"/>
</dbReference>
<organism evidence="11 12">
    <name type="scientific">Agrobacterium tumefaciens</name>
    <dbReference type="NCBI Taxonomy" id="358"/>
    <lineage>
        <taxon>Bacteria</taxon>
        <taxon>Pseudomonadati</taxon>
        <taxon>Pseudomonadota</taxon>
        <taxon>Alphaproteobacteria</taxon>
        <taxon>Hyphomicrobiales</taxon>
        <taxon>Rhizobiaceae</taxon>
        <taxon>Rhizobium/Agrobacterium group</taxon>
        <taxon>Agrobacterium</taxon>
        <taxon>Agrobacterium tumefaciens complex</taxon>
    </lineage>
</organism>
<feature type="transmembrane region" description="Helical" evidence="9">
    <location>
        <begin position="228"/>
        <end position="250"/>
    </location>
</feature>
<dbReference type="PANTHER" id="PTHR30614:SF0">
    <property type="entry name" value="L-CYSTINE TRANSPORT SYSTEM PERMEASE PROTEIN TCYL"/>
    <property type="match status" value="1"/>
</dbReference>
<dbReference type="GO" id="GO:0043190">
    <property type="term" value="C:ATP-binding cassette (ABC) transporter complex"/>
    <property type="evidence" value="ECO:0007669"/>
    <property type="project" value="InterPro"/>
</dbReference>
<dbReference type="CDD" id="cd06261">
    <property type="entry name" value="TM_PBP2"/>
    <property type="match status" value="1"/>
</dbReference>
<dbReference type="NCBIfam" id="TIGR01726">
    <property type="entry name" value="HEQRo_perm_3TM"/>
    <property type="match status" value="1"/>
</dbReference>
<dbReference type="GO" id="GO:0006865">
    <property type="term" value="P:amino acid transport"/>
    <property type="evidence" value="ECO:0007669"/>
    <property type="project" value="UniProtKB-KW"/>
</dbReference>
<dbReference type="Gene3D" id="1.10.3720.10">
    <property type="entry name" value="MetI-like"/>
    <property type="match status" value="1"/>
</dbReference>
<evidence type="ECO:0000256" key="6">
    <source>
        <dbReference type="ARBA" id="ARBA00022970"/>
    </source>
</evidence>
<protein>
    <submittedName>
        <fullName evidence="11">Amino acid ABC transporter permease</fullName>
    </submittedName>
</protein>
<dbReference type="InterPro" id="IPR010065">
    <property type="entry name" value="AA_ABC_transptr_permease_3TM"/>
</dbReference>
<reference evidence="11 12" key="1">
    <citation type="journal article" date="2017" name="Genome Announc.">
        <title>Draft Genome Sequence of Agrobacterium tumefaciens Biovar 1 Strain 186, Isolated from Walnut.</title>
        <authorList>
            <person name="Poret-Peterson A.T."/>
            <person name="Bhatnagar S."/>
            <person name="McClean A.E."/>
            <person name="Kluepfel D.A."/>
        </authorList>
    </citation>
    <scope>NUCLEOTIDE SEQUENCE [LARGE SCALE GENOMIC DNA]</scope>
    <source>
        <strain evidence="11 12">186</strain>
    </source>
</reference>
<evidence type="ECO:0000256" key="9">
    <source>
        <dbReference type="RuleBase" id="RU363032"/>
    </source>
</evidence>
<feature type="domain" description="ABC transmembrane type-1" evidence="10">
    <location>
        <begin position="41"/>
        <end position="247"/>
    </location>
</feature>
<keyword evidence="3 9" id="KW-0813">Transport</keyword>
<dbReference type="PANTHER" id="PTHR30614">
    <property type="entry name" value="MEMBRANE COMPONENT OF AMINO ACID ABC TRANSPORTER"/>
    <property type="match status" value="1"/>
</dbReference>
<evidence type="ECO:0000256" key="7">
    <source>
        <dbReference type="ARBA" id="ARBA00022989"/>
    </source>
</evidence>
<feature type="transmembrane region" description="Helical" evidence="9">
    <location>
        <begin position="77"/>
        <end position="104"/>
    </location>
</feature>
<dbReference type="GO" id="GO:0022857">
    <property type="term" value="F:transmembrane transporter activity"/>
    <property type="evidence" value="ECO:0007669"/>
    <property type="project" value="InterPro"/>
</dbReference>
<dbReference type="Proteomes" id="UP000222296">
    <property type="component" value="Plasmid pAt"/>
</dbReference>
<comment type="similarity">
    <text evidence="2">Belongs to the binding-protein-dependent transport system permease family. HisMQ subfamily.</text>
</comment>
<keyword evidence="5 9" id="KW-0812">Transmembrane</keyword>
<sequence length="303" mass="33910">MTAALALLLVVWFIDVLLRNPAFEWAIVIRYIFEPSIMRGLVTTLWLTGAVTLLSVLFGTLIAAARLSPNFVLQIGAWGYVWIFRSTPLLVQLLFWFNIGYLFPKIGFGLPWLTPFIEIDSRDLISPIASALLGLTLHMTSYASEIIRGGIMAVPSGQIEAAEVLGLSPTRIFTRIILPQSMRSIIPSIGNLLIDTLKSTSVISVLAVPDLLYSVQLIYNKTYKVVPLLMVATLWYITVTTILSSLQYYIERYFARGSARELPPTPLQRARGMAADFFRRLRDKPAATQPEHKRDHDAVIGRS</sequence>
<gene>
    <name evidence="11" type="ORF">CG010_026715</name>
</gene>
<keyword evidence="6" id="KW-0029">Amino-acid transport</keyword>
<name>A0AAP9J988_AGRTU</name>
<evidence type="ECO:0000256" key="4">
    <source>
        <dbReference type="ARBA" id="ARBA00022475"/>
    </source>
</evidence>
<dbReference type="Pfam" id="PF00528">
    <property type="entry name" value="BPD_transp_1"/>
    <property type="match status" value="1"/>
</dbReference>
<dbReference type="InterPro" id="IPR035906">
    <property type="entry name" value="MetI-like_sf"/>
</dbReference>
<evidence type="ECO:0000256" key="3">
    <source>
        <dbReference type="ARBA" id="ARBA00022448"/>
    </source>
</evidence>
<evidence type="ECO:0000259" key="10">
    <source>
        <dbReference type="PROSITE" id="PS50928"/>
    </source>
</evidence>
<keyword evidence="4" id="KW-1003">Cell membrane</keyword>
<dbReference type="InterPro" id="IPR000515">
    <property type="entry name" value="MetI-like"/>
</dbReference>
<evidence type="ECO:0000256" key="1">
    <source>
        <dbReference type="ARBA" id="ARBA00004429"/>
    </source>
</evidence>
<comment type="subcellular location">
    <subcellularLocation>
        <location evidence="1">Cell inner membrane</location>
        <topology evidence="1">Multi-pass membrane protein</topology>
    </subcellularLocation>
    <subcellularLocation>
        <location evidence="9">Cell membrane</location>
        <topology evidence="9">Multi-pass membrane protein</topology>
    </subcellularLocation>
</comment>
<evidence type="ECO:0000256" key="2">
    <source>
        <dbReference type="ARBA" id="ARBA00010072"/>
    </source>
</evidence>
<keyword evidence="7 9" id="KW-1133">Transmembrane helix</keyword>
<dbReference type="AlphaFoldDB" id="A0AAP9J988"/>
<keyword evidence="8 9" id="KW-0472">Membrane</keyword>
<proteinExistence type="inferred from homology"/>
<dbReference type="EMBL" id="CP042276">
    <property type="protein sequence ID" value="QDY97803.1"/>
    <property type="molecule type" value="Genomic_DNA"/>
</dbReference>
<dbReference type="PROSITE" id="PS50928">
    <property type="entry name" value="ABC_TM1"/>
    <property type="match status" value="1"/>
</dbReference>
<accession>A0AAP9J988</accession>
<evidence type="ECO:0000313" key="11">
    <source>
        <dbReference type="EMBL" id="QDY97803.1"/>
    </source>
</evidence>
<evidence type="ECO:0000313" key="12">
    <source>
        <dbReference type="Proteomes" id="UP000222296"/>
    </source>
</evidence>